<keyword evidence="3" id="KW-1185">Reference proteome</keyword>
<dbReference type="PROSITE" id="PS51340">
    <property type="entry name" value="MOSC"/>
    <property type="match status" value="1"/>
</dbReference>
<dbReference type="Pfam" id="PF03473">
    <property type="entry name" value="MOSC"/>
    <property type="match status" value="1"/>
</dbReference>
<dbReference type="SUPFAM" id="SSF50800">
    <property type="entry name" value="PK beta-barrel domain-like"/>
    <property type="match status" value="1"/>
</dbReference>
<dbReference type="Proteomes" id="UP001320766">
    <property type="component" value="Unassembled WGS sequence"/>
</dbReference>
<evidence type="ECO:0000313" key="3">
    <source>
        <dbReference type="Proteomes" id="UP001320766"/>
    </source>
</evidence>
<organism evidence="2 3">
    <name type="scientific">Nonomuraea roseoviolacea subsp. carminata</name>
    <dbReference type="NCBI Taxonomy" id="160689"/>
    <lineage>
        <taxon>Bacteria</taxon>
        <taxon>Bacillati</taxon>
        <taxon>Actinomycetota</taxon>
        <taxon>Actinomycetes</taxon>
        <taxon>Streptosporangiales</taxon>
        <taxon>Streptosporangiaceae</taxon>
        <taxon>Nonomuraea</taxon>
    </lineage>
</organism>
<dbReference type="InterPro" id="IPR005302">
    <property type="entry name" value="MoCF_Sase_C"/>
</dbReference>
<sequence length="315" mass="33529">MRLASIHFYPVKSTSGHEVRRAVVEPWGLAGDRRFVVVGGDGKVLTARTHARLLACTARFDGPDGDARAGGPLTGDATTGGALAEAGAGAGTASASASASGALTLTGPHAAPLRVIPGGEPGRTGRRITVAYPKEVLDLADCGDAAAAWLSELLGEPVRLAWQDDPRGRPVDPLYSRPEDRVSLADAYPLLLTTTASLDRLNAWVAETAAERGEEPRPPLSMRRFRPNVVIDGVAEPFDEDTWKRVRIGEVDFRVSKGCDRCVLPTIDPVTLAKGKEPTRTLARHRRWDGKVWFGVNLIPDGPGVLTQGDPVTVL</sequence>
<dbReference type="PANTHER" id="PTHR14237:SF19">
    <property type="entry name" value="MITOCHONDRIAL AMIDOXIME REDUCING COMPONENT 1"/>
    <property type="match status" value="1"/>
</dbReference>
<accession>A0ABT1K7N7</accession>
<evidence type="ECO:0000313" key="2">
    <source>
        <dbReference type="EMBL" id="MCP2350009.1"/>
    </source>
</evidence>
<dbReference type="Pfam" id="PF03476">
    <property type="entry name" value="MOSC_N"/>
    <property type="match status" value="1"/>
</dbReference>
<comment type="caution">
    <text evidence="2">The sequence shown here is derived from an EMBL/GenBank/DDBJ whole genome shotgun (WGS) entry which is preliminary data.</text>
</comment>
<dbReference type="RefSeq" id="WP_253775029.1">
    <property type="nucleotide sequence ID" value="NZ_BAAAVE010000060.1"/>
</dbReference>
<evidence type="ECO:0000259" key="1">
    <source>
        <dbReference type="PROSITE" id="PS51340"/>
    </source>
</evidence>
<name>A0ABT1K7N7_9ACTN</name>
<feature type="domain" description="MOSC" evidence="1">
    <location>
        <begin position="155"/>
        <end position="315"/>
    </location>
</feature>
<dbReference type="SUPFAM" id="SSF141673">
    <property type="entry name" value="MOSC N-terminal domain-like"/>
    <property type="match status" value="1"/>
</dbReference>
<protein>
    <submittedName>
        <fullName evidence="2">Uncharacterized protein YcbX</fullName>
    </submittedName>
</protein>
<dbReference type="InterPro" id="IPR011037">
    <property type="entry name" value="Pyrv_Knase-like_insert_dom_sf"/>
</dbReference>
<dbReference type="InterPro" id="IPR005303">
    <property type="entry name" value="MOCOS_middle"/>
</dbReference>
<gene>
    <name evidence="2" type="ORF">HD595_006131</name>
</gene>
<dbReference type="PANTHER" id="PTHR14237">
    <property type="entry name" value="MOLYBDOPTERIN COFACTOR SULFURASE MOSC"/>
    <property type="match status" value="1"/>
</dbReference>
<reference evidence="2 3" key="1">
    <citation type="submission" date="2022-06" db="EMBL/GenBank/DDBJ databases">
        <title>Sequencing the genomes of 1000 actinobacteria strains.</title>
        <authorList>
            <person name="Klenk H.-P."/>
        </authorList>
    </citation>
    <scope>NUCLEOTIDE SEQUENCE [LARGE SCALE GENOMIC DNA]</scope>
    <source>
        <strain evidence="2 3">DSM 44170</strain>
    </source>
</reference>
<proteinExistence type="predicted"/>
<dbReference type="EMBL" id="JAMZEC010000001">
    <property type="protein sequence ID" value="MCP2350009.1"/>
    <property type="molecule type" value="Genomic_DNA"/>
</dbReference>